<gene>
    <name evidence="2" type="ORF">AQI95_32055</name>
</gene>
<evidence type="ECO:0000313" key="2">
    <source>
        <dbReference type="EMBL" id="KUN01113.1"/>
    </source>
</evidence>
<evidence type="ECO:0000313" key="3">
    <source>
        <dbReference type="Proteomes" id="UP000053127"/>
    </source>
</evidence>
<keyword evidence="3" id="KW-1185">Reference proteome</keyword>
<dbReference type="STRING" id="67386.AQI95_32055"/>
<feature type="chain" id="PRO_5039536884" description="SH3b domain-containing protein" evidence="1">
    <location>
        <begin position="29"/>
        <end position="195"/>
    </location>
</feature>
<feature type="signal peptide" evidence="1">
    <location>
        <begin position="1"/>
        <end position="28"/>
    </location>
</feature>
<evidence type="ECO:0000256" key="1">
    <source>
        <dbReference type="SAM" id="SignalP"/>
    </source>
</evidence>
<keyword evidence="1" id="KW-0732">Signal</keyword>
<dbReference type="RefSeq" id="WP_067131931.1">
    <property type="nucleotide sequence ID" value="NZ_JBFACD010000068.1"/>
</dbReference>
<proteinExistence type="predicted"/>
<accession>A0A101NXN1</accession>
<organism evidence="2 3">
    <name type="scientific">Streptomyces yokosukanensis</name>
    <dbReference type="NCBI Taxonomy" id="67386"/>
    <lineage>
        <taxon>Bacteria</taxon>
        <taxon>Bacillati</taxon>
        <taxon>Actinomycetota</taxon>
        <taxon>Actinomycetes</taxon>
        <taxon>Kitasatosporales</taxon>
        <taxon>Streptomycetaceae</taxon>
        <taxon>Streptomyces</taxon>
    </lineage>
</organism>
<sequence>MIRRALKSGLLTAVAVLALLPTAAGATAASAAAQHPAPSAVAQYDIHHRAHHRHAAHRFHHLRRHHAHRVYRGHRLAAQGAVYRSFERAMAYRLTLRTAPYRMHYRLLAQPVSYRHVRSVTGRVATRHTRLNVRSGPGTGYRVIGHRHTGRHLVLVCKTHGSWVHGNRTWYRLPHHTGYVTAHYVRANRAALPWC</sequence>
<evidence type="ECO:0008006" key="4">
    <source>
        <dbReference type="Google" id="ProtNLM"/>
    </source>
</evidence>
<dbReference type="Gene3D" id="2.30.30.40">
    <property type="entry name" value="SH3 Domains"/>
    <property type="match status" value="1"/>
</dbReference>
<comment type="caution">
    <text evidence="2">The sequence shown here is derived from an EMBL/GenBank/DDBJ whole genome shotgun (WGS) entry which is preliminary data.</text>
</comment>
<dbReference type="AlphaFoldDB" id="A0A101NXN1"/>
<protein>
    <recommendedName>
        <fullName evidence="4">SH3b domain-containing protein</fullName>
    </recommendedName>
</protein>
<name>A0A101NXN1_9ACTN</name>
<dbReference type="EMBL" id="LMWN01000044">
    <property type="protein sequence ID" value="KUN01113.1"/>
    <property type="molecule type" value="Genomic_DNA"/>
</dbReference>
<reference evidence="2 3" key="1">
    <citation type="submission" date="2015-10" db="EMBL/GenBank/DDBJ databases">
        <title>Draft genome sequence of Streptomyces yokosukanensis DSM 40224, type strain for the species Streptomyces yokosukanensis.</title>
        <authorList>
            <person name="Ruckert C."/>
            <person name="Winkler A."/>
            <person name="Kalinowski J."/>
            <person name="Kampfer P."/>
            <person name="Glaeser S."/>
        </authorList>
    </citation>
    <scope>NUCLEOTIDE SEQUENCE [LARGE SCALE GENOMIC DNA]</scope>
    <source>
        <strain evidence="2 3">DSM 40224</strain>
    </source>
</reference>
<dbReference type="Proteomes" id="UP000053127">
    <property type="component" value="Unassembled WGS sequence"/>
</dbReference>